<dbReference type="Pfam" id="PF00309">
    <property type="entry name" value="Sigma54_AID"/>
    <property type="match status" value="1"/>
</dbReference>
<organism evidence="13 14">
    <name type="scientific">Pyruvatibacter mobilis</name>
    <dbReference type="NCBI Taxonomy" id="1712261"/>
    <lineage>
        <taxon>Bacteria</taxon>
        <taxon>Pseudomonadati</taxon>
        <taxon>Pseudomonadota</taxon>
        <taxon>Alphaproteobacteria</taxon>
        <taxon>Hyphomicrobiales</taxon>
        <taxon>Parvibaculaceae</taxon>
        <taxon>Pyruvatibacter</taxon>
    </lineage>
</organism>
<feature type="domain" description="RNA polymerase sigma factor 54 core-binding" evidence="12">
    <location>
        <begin position="172"/>
        <end position="364"/>
    </location>
</feature>
<evidence type="ECO:0000256" key="3">
    <source>
        <dbReference type="ARBA" id="ARBA00022679"/>
    </source>
</evidence>
<evidence type="ECO:0000256" key="6">
    <source>
        <dbReference type="ARBA" id="ARBA00023082"/>
    </source>
</evidence>
<dbReference type="InterPro" id="IPR007634">
    <property type="entry name" value="RNA_pol_sigma_54_DNA-bd"/>
</dbReference>
<proteinExistence type="inferred from homology"/>
<dbReference type="NCBIfam" id="TIGR02395">
    <property type="entry name" value="rpoN_sigma"/>
    <property type="match status" value="1"/>
</dbReference>
<protein>
    <recommendedName>
        <fullName evidence="9">RNA polymerase sigma-54 factor</fullName>
    </recommendedName>
</protein>
<dbReference type="RefSeq" id="WP_160586954.1">
    <property type="nucleotide sequence ID" value="NZ_BMHN01000001.1"/>
</dbReference>
<evidence type="ECO:0000256" key="2">
    <source>
        <dbReference type="ARBA" id="ARBA00022478"/>
    </source>
</evidence>
<evidence type="ECO:0000256" key="8">
    <source>
        <dbReference type="ARBA" id="ARBA00023163"/>
    </source>
</evidence>
<keyword evidence="5 9" id="KW-0805">Transcription regulation</keyword>
<dbReference type="PRINTS" id="PR00045">
    <property type="entry name" value="SIGMA54FCT"/>
</dbReference>
<comment type="function">
    <text evidence="9">Sigma factors are initiation factors that promote the attachment of RNA polymerase to specific initiation sites and are then released.</text>
</comment>
<evidence type="ECO:0000313" key="13">
    <source>
        <dbReference type="EMBL" id="NBG94894.1"/>
    </source>
</evidence>
<feature type="compositionally biased region" description="Gly residues" evidence="10">
    <location>
        <begin position="79"/>
        <end position="92"/>
    </location>
</feature>
<evidence type="ECO:0000256" key="4">
    <source>
        <dbReference type="ARBA" id="ARBA00022695"/>
    </source>
</evidence>
<feature type="compositionally biased region" description="Low complexity" evidence="10">
    <location>
        <begin position="135"/>
        <end position="156"/>
    </location>
</feature>
<dbReference type="PANTHER" id="PTHR32248:SF4">
    <property type="entry name" value="RNA POLYMERASE SIGMA-54 FACTOR"/>
    <property type="match status" value="1"/>
</dbReference>
<dbReference type="Pfam" id="PF04552">
    <property type="entry name" value="Sigma54_DBD"/>
    <property type="match status" value="1"/>
</dbReference>
<dbReference type="InterPro" id="IPR000394">
    <property type="entry name" value="RNA_pol_sigma_54"/>
</dbReference>
<dbReference type="GO" id="GO:0006352">
    <property type="term" value="P:DNA-templated transcription initiation"/>
    <property type="evidence" value="ECO:0007669"/>
    <property type="project" value="InterPro"/>
</dbReference>
<dbReference type="GeneID" id="300655804"/>
<dbReference type="PROSITE" id="PS00718">
    <property type="entry name" value="SIGMA54_2"/>
    <property type="match status" value="1"/>
</dbReference>
<evidence type="ECO:0000256" key="9">
    <source>
        <dbReference type="PIRNR" id="PIRNR000774"/>
    </source>
</evidence>
<gene>
    <name evidence="13" type="primary">rpoN</name>
    <name evidence="13" type="ORF">GTQ45_04020</name>
</gene>
<dbReference type="NCBIfam" id="NF009118">
    <property type="entry name" value="PRK12469.1"/>
    <property type="match status" value="1"/>
</dbReference>
<reference evidence="13 14" key="1">
    <citation type="journal article" date="2016" name="Int. J. Syst. Evol. Microbiol.">
        <title>Pyruvatibacter mobilis gen. nov., sp. nov., a marine bacterium from the culture broth of Picochlorum sp. 122.</title>
        <authorList>
            <person name="Wang G."/>
            <person name="Tang M."/>
            <person name="Wu H."/>
            <person name="Dai S."/>
            <person name="Li T."/>
            <person name="Chen C."/>
            <person name="He H."/>
            <person name="Fan J."/>
            <person name="Xiang W."/>
            <person name="Li X."/>
        </authorList>
    </citation>
    <scope>NUCLEOTIDE SEQUENCE [LARGE SCALE GENOMIC DNA]</scope>
    <source>
        <strain evidence="13 14">GYP-11</strain>
    </source>
</reference>
<dbReference type="InterPro" id="IPR007046">
    <property type="entry name" value="RNA_pol_sigma_54_core-bd"/>
</dbReference>
<dbReference type="GO" id="GO:0016987">
    <property type="term" value="F:sigma factor activity"/>
    <property type="evidence" value="ECO:0007669"/>
    <property type="project" value="UniProtKB-KW"/>
</dbReference>
<accession>A0A845Q8W9</accession>
<dbReference type="GO" id="GO:0001216">
    <property type="term" value="F:DNA-binding transcription activator activity"/>
    <property type="evidence" value="ECO:0007669"/>
    <property type="project" value="InterPro"/>
</dbReference>
<keyword evidence="14" id="KW-1185">Reference proteome</keyword>
<feature type="domain" description="RNA polymerase sigma factor 54 DNA-binding" evidence="11">
    <location>
        <begin position="380"/>
        <end position="538"/>
    </location>
</feature>
<keyword evidence="8 9" id="KW-0804">Transcription</keyword>
<evidence type="ECO:0000256" key="7">
    <source>
        <dbReference type="ARBA" id="ARBA00023125"/>
    </source>
</evidence>
<keyword evidence="6 9" id="KW-0731">Sigma factor</keyword>
<dbReference type="PIRSF" id="PIRSF000774">
    <property type="entry name" value="RpoN"/>
    <property type="match status" value="1"/>
</dbReference>
<dbReference type="GO" id="GO:0000428">
    <property type="term" value="C:DNA-directed RNA polymerase complex"/>
    <property type="evidence" value="ECO:0007669"/>
    <property type="project" value="UniProtKB-KW"/>
</dbReference>
<dbReference type="AlphaFoldDB" id="A0A845Q8W9"/>
<dbReference type="Gene3D" id="1.10.10.60">
    <property type="entry name" value="Homeodomain-like"/>
    <property type="match status" value="1"/>
</dbReference>
<dbReference type="PROSITE" id="PS50044">
    <property type="entry name" value="SIGMA54_3"/>
    <property type="match status" value="1"/>
</dbReference>
<evidence type="ECO:0000256" key="5">
    <source>
        <dbReference type="ARBA" id="ARBA00023015"/>
    </source>
</evidence>
<comment type="caution">
    <text evidence="13">The sequence shown here is derived from an EMBL/GenBank/DDBJ whole genome shotgun (WGS) entry which is preliminary data.</text>
</comment>
<evidence type="ECO:0000259" key="11">
    <source>
        <dbReference type="Pfam" id="PF04552"/>
    </source>
</evidence>
<dbReference type="Gene3D" id="1.10.10.1330">
    <property type="entry name" value="RNA polymerase sigma-54 factor, core-binding domain"/>
    <property type="match status" value="1"/>
</dbReference>
<evidence type="ECO:0000313" key="14">
    <source>
        <dbReference type="Proteomes" id="UP000470384"/>
    </source>
</evidence>
<dbReference type="PANTHER" id="PTHR32248">
    <property type="entry name" value="RNA POLYMERASE SIGMA-54 FACTOR"/>
    <property type="match status" value="1"/>
</dbReference>
<feature type="region of interest" description="Disordered" evidence="10">
    <location>
        <begin position="43"/>
        <end position="171"/>
    </location>
</feature>
<name>A0A845Q8W9_9HYPH</name>
<dbReference type="OrthoDB" id="9814402at2"/>
<dbReference type="EMBL" id="WXYQ01000004">
    <property type="protein sequence ID" value="NBG94894.1"/>
    <property type="molecule type" value="Genomic_DNA"/>
</dbReference>
<dbReference type="GO" id="GO:0016779">
    <property type="term" value="F:nucleotidyltransferase activity"/>
    <property type="evidence" value="ECO:0007669"/>
    <property type="project" value="UniProtKB-KW"/>
</dbReference>
<feature type="compositionally biased region" description="Basic and acidic residues" evidence="10">
    <location>
        <begin position="43"/>
        <end position="57"/>
    </location>
</feature>
<evidence type="ECO:0000256" key="10">
    <source>
        <dbReference type="SAM" id="MobiDB-lite"/>
    </source>
</evidence>
<evidence type="ECO:0000259" key="12">
    <source>
        <dbReference type="Pfam" id="PF04963"/>
    </source>
</evidence>
<dbReference type="PROSITE" id="PS00717">
    <property type="entry name" value="SIGMA54_1"/>
    <property type="match status" value="1"/>
</dbReference>
<dbReference type="Proteomes" id="UP000470384">
    <property type="component" value="Unassembled WGS sequence"/>
</dbReference>
<keyword evidence="7 9" id="KW-0238">DNA-binding</keyword>
<evidence type="ECO:0000256" key="1">
    <source>
        <dbReference type="ARBA" id="ARBA00008798"/>
    </source>
</evidence>
<keyword evidence="4 9" id="KW-0548">Nucleotidyltransferase</keyword>
<keyword evidence="2 9" id="KW-0240">DNA-directed RNA polymerase</keyword>
<keyword evidence="3 9" id="KW-0808">Transferase</keyword>
<sequence length="544" mass="58826">MALAPRLEIRQGQSLVMTPQLQQAIKLLQLSNIELSNFVEQELEKNPLLDRDERADIPDMAAESADRERADASGDTGADSGGDPSGDAGGDAGGDDGFSDADAGQLSLNDASPASEMDSGFEDMYPDDTGSDRTGAAGAEGDATPAALGGSDWSASGGSGAGGAAPDGDLDLESRLTRDQTLHEFLTEQLDVSVFDPAKRLIGRFLIDCVDDAGYLRFEDGIDGLADIADRLGVALEDVEGMLTVMQGFEPTGVMARSLKECMALQLAEQDRLDPAMQCFLDNLELVARRDLAQLCKLCGVDEEDIRDMIAEIRALDPRPGLTFGGETAAPVVPDVFVRAAQGGGWTVELNTETLPRVLVNQQYYATVSGATQNKDDKLYLSDCLQSANWLVKSLDQRARTILKVSREIVRQQDGFFAHGVSHLRPLNLKTIADAIDMHESTVSRVTSNKFMATSRGVFELKYFFTSAISSTDGGDAHSAEAVRHRIRELIDSESPKKILSDDKIVEMLKLSGIDIARRTVAKYREAMNIPSSVERRRQKKLSA</sequence>
<dbReference type="Pfam" id="PF04963">
    <property type="entry name" value="Sigma54_CBD"/>
    <property type="match status" value="1"/>
</dbReference>
<dbReference type="NCBIfam" id="NF004596">
    <property type="entry name" value="PRK05932.1-3"/>
    <property type="match status" value="1"/>
</dbReference>
<dbReference type="GO" id="GO:0003677">
    <property type="term" value="F:DNA binding"/>
    <property type="evidence" value="ECO:0007669"/>
    <property type="project" value="UniProtKB-KW"/>
</dbReference>
<comment type="similarity">
    <text evidence="1 9">Belongs to the sigma-54 factor family.</text>
</comment>
<dbReference type="InterPro" id="IPR038709">
    <property type="entry name" value="RpoN_core-bd_sf"/>
</dbReference>